<proteinExistence type="predicted"/>
<dbReference type="OrthoDB" id="5180856at2"/>
<protein>
    <recommendedName>
        <fullName evidence="3">Hemolytic protein HlpA-like protein</fullName>
    </recommendedName>
</protein>
<accession>A0A1Z4LHH6</accession>
<keyword evidence="2" id="KW-1185">Reference proteome</keyword>
<evidence type="ECO:0000313" key="1">
    <source>
        <dbReference type="EMBL" id="BAY80677.1"/>
    </source>
</evidence>
<sequence length="313" mass="36761">MNKQFETPITFIIFKRPDTTEKVFETIRKVKPKKLLVIADGPRTDREGEAEKCAATRAIIDKVDWDCQVIKNYSDINLGCAKRVSSGLDWAFDNVEETIILEDDCIPHPTFFKFCEELLEKYRYDSRITSIAAQNAQLGKNRTNYSYYFSSYSHCWGWASWRRAWKNYDLQIKLWPEVKESNILNDILLDSKAVNYWQNIFDLIYENPTGITWDYQWTFSCWMQGGLNIIPNVNLISNVGVGEDSTNFNTSEDYSFINLPTEEMKFPLKHPPFTVRNLEADKFIQNTVYRATRLDIFKQNLKKMLQEKKLIAR</sequence>
<organism evidence="1 2">
    <name type="scientific">Calothrix parasitica NIES-267</name>
    <dbReference type="NCBI Taxonomy" id="1973488"/>
    <lineage>
        <taxon>Bacteria</taxon>
        <taxon>Bacillati</taxon>
        <taxon>Cyanobacteriota</taxon>
        <taxon>Cyanophyceae</taxon>
        <taxon>Nostocales</taxon>
        <taxon>Calotrichaceae</taxon>
        <taxon>Calothrix</taxon>
    </lineage>
</organism>
<dbReference type="EMBL" id="AP018227">
    <property type="protein sequence ID" value="BAY80677.1"/>
    <property type="molecule type" value="Genomic_DNA"/>
</dbReference>
<gene>
    <name evidence="1" type="primary">hlpA</name>
    <name evidence="1" type="ORF">NIES267_01340</name>
</gene>
<reference evidence="1 2" key="1">
    <citation type="submission" date="2017-06" db="EMBL/GenBank/DDBJ databases">
        <title>Genome sequencing of cyanobaciteial culture collection at National Institute for Environmental Studies (NIES).</title>
        <authorList>
            <person name="Hirose Y."/>
            <person name="Shimura Y."/>
            <person name="Fujisawa T."/>
            <person name="Nakamura Y."/>
            <person name="Kawachi M."/>
        </authorList>
    </citation>
    <scope>NUCLEOTIDE SEQUENCE [LARGE SCALE GENOMIC DNA]</scope>
    <source>
        <strain evidence="1 2">NIES-267</strain>
    </source>
</reference>
<dbReference type="Gene3D" id="3.90.550.10">
    <property type="entry name" value="Spore Coat Polysaccharide Biosynthesis Protein SpsA, Chain A"/>
    <property type="match status" value="1"/>
</dbReference>
<dbReference type="SUPFAM" id="SSF53448">
    <property type="entry name" value="Nucleotide-diphospho-sugar transferases"/>
    <property type="match status" value="1"/>
</dbReference>
<dbReference type="AlphaFoldDB" id="A0A1Z4LHH6"/>
<dbReference type="InterPro" id="IPR029044">
    <property type="entry name" value="Nucleotide-diphossugar_trans"/>
</dbReference>
<name>A0A1Z4LHH6_9CYAN</name>
<evidence type="ECO:0008006" key="3">
    <source>
        <dbReference type="Google" id="ProtNLM"/>
    </source>
</evidence>
<evidence type="ECO:0000313" key="2">
    <source>
        <dbReference type="Proteomes" id="UP000218418"/>
    </source>
</evidence>
<dbReference type="Proteomes" id="UP000218418">
    <property type="component" value="Chromosome"/>
</dbReference>